<dbReference type="Proteomes" id="UP001165085">
    <property type="component" value="Unassembled WGS sequence"/>
</dbReference>
<dbReference type="Pfam" id="PF18517">
    <property type="entry name" value="LZ3wCH"/>
    <property type="match status" value="1"/>
</dbReference>
<comment type="similarity">
    <text evidence="2 5">Belongs to the MND1 family.</text>
</comment>
<sequence>MPPASKRMSAEEKKNTILLIYHTTKDVYTEKEIISLATKSGVSQGAIVDTNESLVDDNLVSTKKLGGTKYYWSFPGKKDRDMLTKLTSMQSELESSKRKRSSMEASLSSARLGREDVEGSRLSKLQKITSLRALKVEREKELEVLKENDPEVIEGLKKEFQMSKEAANRWTDNIFSCKSYLTKKRGMSSKEADGFLQITSSFDYPEDKLAKA</sequence>
<evidence type="ECO:0000256" key="1">
    <source>
        <dbReference type="ARBA" id="ARBA00004123"/>
    </source>
</evidence>
<comment type="subcellular location">
    <subcellularLocation>
        <location evidence="1 5">Nucleus</location>
    </subcellularLocation>
</comment>
<dbReference type="InterPro" id="IPR040453">
    <property type="entry name" value="Mnd1_HTH"/>
</dbReference>
<dbReference type="InterPro" id="IPR005647">
    <property type="entry name" value="Mnd1"/>
</dbReference>
<evidence type="ECO:0000256" key="4">
    <source>
        <dbReference type="ARBA" id="ARBA00023242"/>
    </source>
</evidence>
<keyword evidence="4 5" id="KW-0539">Nucleus</keyword>
<evidence type="ECO:0000256" key="3">
    <source>
        <dbReference type="ARBA" id="ARBA00023054"/>
    </source>
</evidence>
<evidence type="ECO:0000256" key="2">
    <source>
        <dbReference type="ARBA" id="ARBA00005981"/>
    </source>
</evidence>
<dbReference type="PIRSF" id="PIRSF026991">
    <property type="entry name" value="Mnd1"/>
    <property type="match status" value="1"/>
</dbReference>
<evidence type="ECO:0000313" key="10">
    <source>
        <dbReference type="Proteomes" id="UP001165085"/>
    </source>
</evidence>
<evidence type="ECO:0000256" key="5">
    <source>
        <dbReference type="PIRNR" id="PIRNR026991"/>
    </source>
</evidence>
<dbReference type="GO" id="GO:0003690">
    <property type="term" value="F:double-stranded DNA binding"/>
    <property type="evidence" value="ECO:0007669"/>
    <property type="project" value="InterPro"/>
</dbReference>
<dbReference type="AlphaFoldDB" id="A0A9W7EZI7"/>
<feature type="domain" description="Mnd1 HTH" evidence="7">
    <location>
        <begin position="17"/>
        <end position="75"/>
    </location>
</feature>
<evidence type="ECO:0008006" key="11">
    <source>
        <dbReference type="Google" id="ProtNLM"/>
    </source>
</evidence>
<evidence type="ECO:0000313" key="9">
    <source>
        <dbReference type="EMBL" id="GMH96305.1"/>
    </source>
</evidence>
<proteinExistence type="inferred from homology"/>
<dbReference type="Pfam" id="PF03962">
    <property type="entry name" value="Mnd1"/>
    <property type="match status" value="1"/>
</dbReference>
<dbReference type="GO" id="GO:0007131">
    <property type="term" value="P:reciprocal meiotic recombination"/>
    <property type="evidence" value="ECO:0007669"/>
    <property type="project" value="InterPro"/>
</dbReference>
<keyword evidence="3" id="KW-0175">Coiled coil</keyword>
<gene>
    <name evidence="9" type="ORF">TrST_g8478</name>
</gene>
<comment type="function">
    <text evidence="5">Required for proper homologous chromosome pairing and efficient cross-over and intragenic recombination during meiosis.</text>
</comment>
<feature type="region of interest" description="Disordered" evidence="6">
    <location>
        <begin position="89"/>
        <end position="111"/>
    </location>
</feature>
<evidence type="ECO:0000259" key="7">
    <source>
        <dbReference type="Pfam" id="PF03962"/>
    </source>
</evidence>
<protein>
    <recommendedName>
        <fullName evidence="11">Meiotic nuclear division protein 1 homolog</fullName>
    </recommendedName>
</protein>
<dbReference type="GO" id="GO:0005634">
    <property type="term" value="C:nucleus"/>
    <property type="evidence" value="ECO:0007669"/>
    <property type="project" value="UniProtKB-SubCell"/>
</dbReference>
<organism evidence="9 10">
    <name type="scientific">Triparma strigata</name>
    <dbReference type="NCBI Taxonomy" id="1606541"/>
    <lineage>
        <taxon>Eukaryota</taxon>
        <taxon>Sar</taxon>
        <taxon>Stramenopiles</taxon>
        <taxon>Ochrophyta</taxon>
        <taxon>Bolidophyceae</taxon>
        <taxon>Parmales</taxon>
        <taxon>Triparmaceae</taxon>
        <taxon>Triparma</taxon>
    </lineage>
</organism>
<reference evidence="10" key="1">
    <citation type="journal article" date="2023" name="Commun. Biol.">
        <title>Genome analysis of Parmales, the sister group of diatoms, reveals the evolutionary specialization of diatoms from phago-mixotrophs to photoautotrophs.</title>
        <authorList>
            <person name="Ban H."/>
            <person name="Sato S."/>
            <person name="Yoshikawa S."/>
            <person name="Yamada K."/>
            <person name="Nakamura Y."/>
            <person name="Ichinomiya M."/>
            <person name="Sato N."/>
            <person name="Blanc-Mathieu R."/>
            <person name="Endo H."/>
            <person name="Kuwata A."/>
            <person name="Ogata H."/>
        </authorList>
    </citation>
    <scope>NUCLEOTIDE SEQUENCE [LARGE SCALE GENOMIC DNA]</scope>
    <source>
        <strain evidence="10">NIES 3701</strain>
    </source>
</reference>
<dbReference type="OrthoDB" id="273345at2759"/>
<evidence type="ECO:0000259" key="8">
    <source>
        <dbReference type="Pfam" id="PF18517"/>
    </source>
</evidence>
<accession>A0A9W7EZI7</accession>
<evidence type="ECO:0000256" key="6">
    <source>
        <dbReference type="SAM" id="MobiDB-lite"/>
    </source>
</evidence>
<dbReference type="EMBL" id="BRXY01000464">
    <property type="protein sequence ID" value="GMH96305.1"/>
    <property type="molecule type" value="Genomic_DNA"/>
</dbReference>
<comment type="caution">
    <text evidence="9">The sequence shown here is derived from an EMBL/GenBank/DDBJ whole genome shotgun (WGS) entry which is preliminary data.</text>
</comment>
<name>A0A9W7EZI7_9STRA</name>
<keyword evidence="10" id="KW-1185">Reference proteome</keyword>
<feature type="domain" description="Leucine zipper with capping helix" evidence="8">
    <location>
        <begin position="151"/>
        <end position="204"/>
    </location>
</feature>
<dbReference type="InterPro" id="IPR040661">
    <property type="entry name" value="LZ3wCH"/>
</dbReference>